<dbReference type="Gene3D" id="3.10.450.50">
    <property type="match status" value="1"/>
</dbReference>
<reference evidence="1 2" key="1">
    <citation type="journal article" date="2020" name="Microorganisms">
        <title>Description of Three Novel Members in the Family Geobacteraceae, Oryzomonas japonicum gen. nov., sp. nov., Oryzomonas sagensis sp. nov., and Oryzomonas ruber sp. nov.</title>
        <authorList>
            <person name="Xu Z."/>
            <person name="Masuda Y."/>
            <person name="Hayakawa C."/>
            <person name="Ushijima N."/>
            <person name="Kawano K."/>
            <person name="Shiratori Y."/>
            <person name="Senoo K."/>
            <person name="Itoh H."/>
        </authorList>
    </citation>
    <scope>NUCLEOTIDE SEQUENCE [LARGE SCALE GENOMIC DNA]</scope>
    <source>
        <strain evidence="1 2">Red100</strain>
    </source>
</reference>
<protein>
    <recommendedName>
        <fullName evidence="3">YkgJ family cysteine cluster protein</fullName>
    </recommendedName>
</protein>
<dbReference type="EMBL" id="VZRA01000002">
    <property type="protein sequence ID" value="KAB0670372.1"/>
    <property type="molecule type" value="Genomic_DNA"/>
</dbReference>
<dbReference type="InterPro" id="IPR004027">
    <property type="entry name" value="SEC_C_motif"/>
</dbReference>
<dbReference type="Proteomes" id="UP000798046">
    <property type="component" value="Unassembled WGS sequence"/>
</dbReference>
<name>A0ABQ6TPR1_9BACT</name>
<keyword evidence="2" id="KW-1185">Reference proteome</keyword>
<evidence type="ECO:0008006" key="3">
    <source>
        <dbReference type="Google" id="ProtNLM"/>
    </source>
</evidence>
<proteinExistence type="predicted"/>
<evidence type="ECO:0000313" key="1">
    <source>
        <dbReference type="EMBL" id="KAB0670372.1"/>
    </source>
</evidence>
<dbReference type="InterPro" id="IPR005358">
    <property type="entry name" value="Puta_zinc/iron-chelating_dom"/>
</dbReference>
<dbReference type="Pfam" id="PF02810">
    <property type="entry name" value="SEC-C"/>
    <property type="match status" value="1"/>
</dbReference>
<evidence type="ECO:0000313" key="2">
    <source>
        <dbReference type="Proteomes" id="UP000798046"/>
    </source>
</evidence>
<sequence length="289" mass="32596">MPPRLAQHPARRRASFEARTMKIGRNDPCSCGSGKKYKNCCGSGHTLPFNEDRRWVEEQVIKDGDMLLYGNLADEPADIPAEALWKEFRRIGESYLGGGRERTRVVHELVDATIDSLIERDRRFGYAPPFCHKGCGNCCHEVVYCTAEEAADIHDYCRENGVGIDYEKLARQLDYLEFDTSQDHTGKTTWNDQKTEDQSCVFLDRVDNGCAIWPVRPLVCRVHLAEDTDRHCAPHNGVVNPDAHGINYIELSYILSVVFTIHRDSIKKTMGRLLLDAQPGGSDEAGLPE</sequence>
<comment type="caution">
    <text evidence="1">The sequence shown here is derived from an EMBL/GenBank/DDBJ whole genome shotgun (WGS) entry which is preliminary data.</text>
</comment>
<dbReference type="SUPFAM" id="SSF103642">
    <property type="entry name" value="Sec-C motif"/>
    <property type="match status" value="1"/>
</dbReference>
<accession>A0ABQ6TPR1</accession>
<organism evidence="1 2">
    <name type="scientific">Oryzomonas sagensis</name>
    <dbReference type="NCBI Taxonomy" id="2603857"/>
    <lineage>
        <taxon>Bacteria</taxon>
        <taxon>Pseudomonadati</taxon>
        <taxon>Thermodesulfobacteriota</taxon>
        <taxon>Desulfuromonadia</taxon>
        <taxon>Geobacterales</taxon>
        <taxon>Geobacteraceae</taxon>
        <taxon>Oryzomonas</taxon>
    </lineage>
</organism>
<dbReference type="Pfam" id="PF03692">
    <property type="entry name" value="CxxCxxCC"/>
    <property type="match status" value="1"/>
</dbReference>
<dbReference type="PANTHER" id="PTHR35866">
    <property type="entry name" value="PUTATIVE-RELATED"/>
    <property type="match status" value="1"/>
</dbReference>
<gene>
    <name evidence="1" type="ORF">F6V30_09470</name>
</gene>
<dbReference type="PANTHER" id="PTHR35866:SF2">
    <property type="entry name" value="YKGJ FAMILY CYSTEINE CLUSTER PROTEIN"/>
    <property type="match status" value="1"/>
</dbReference>